<feature type="transmembrane region" description="Helical" evidence="6">
    <location>
        <begin position="315"/>
        <end position="331"/>
    </location>
</feature>
<dbReference type="NCBIfam" id="TIGR00360">
    <property type="entry name" value="ComEC_N-term"/>
    <property type="match status" value="1"/>
</dbReference>
<feature type="domain" description="Metallo-beta-lactamase" evidence="7">
    <location>
        <begin position="547"/>
        <end position="754"/>
    </location>
</feature>
<evidence type="ECO:0000256" key="6">
    <source>
        <dbReference type="SAM" id="Phobius"/>
    </source>
</evidence>
<feature type="transmembrane region" description="Helical" evidence="6">
    <location>
        <begin position="30"/>
        <end position="47"/>
    </location>
</feature>
<feature type="transmembrane region" description="Helical" evidence="6">
    <location>
        <begin position="456"/>
        <end position="474"/>
    </location>
</feature>
<reference evidence="8 9" key="1">
    <citation type="submission" date="2016-10" db="EMBL/GenBank/DDBJ databases">
        <authorList>
            <person name="de Groot N.N."/>
        </authorList>
    </citation>
    <scope>NUCLEOTIDE SEQUENCE [LARGE SCALE GENOMIC DNA]</scope>
    <source>
        <strain evidence="8 9">DSM 1801</strain>
    </source>
</reference>
<dbReference type="Proteomes" id="UP000199800">
    <property type="component" value="Unassembled WGS sequence"/>
</dbReference>
<evidence type="ECO:0000313" key="9">
    <source>
        <dbReference type="Proteomes" id="UP000199800"/>
    </source>
</evidence>
<dbReference type="Gene3D" id="3.60.15.10">
    <property type="entry name" value="Ribonuclease Z/Hydroxyacylglutathione hydrolase-like"/>
    <property type="match status" value="1"/>
</dbReference>
<dbReference type="PANTHER" id="PTHR30619">
    <property type="entry name" value="DNA INTERNALIZATION/COMPETENCE PROTEIN COMEC/REC2"/>
    <property type="match status" value="1"/>
</dbReference>
<dbReference type="InterPro" id="IPR036866">
    <property type="entry name" value="RibonucZ/Hydroxyglut_hydro"/>
</dbReference>
<dbReference type="InterPro" id="IPR004797">
    <property type="entry name" value="Competence_ComEC/Rec2"/>
</dbReference>
<evidence type="ECO:0000313" key="8">
    <source>
        <dbReference type="EMBL" id="SET45522.1"/>
    </source>
</evidence>
<dbReference type="Pfam" id="PF03772">
    <property type="entry name" value="Competence"/>
    <property type="match status" value="1"/>
</dbReference>
<evidence type="ECO:0000256" key="1">
    <source>
        <dbReference type="ARBA" id="ARBA00004651"/>
    </source>
</evidence>
<keyword evidence="5 6" id="KW-0472">Membrane</keyword>
<dbReference type="GO" id="GO:0005886">
    <property type="term" value="C:plasma membrane"/>
    <property type="evidence" value="ECO:0007669"/>
    <property type="project" value="UniProtKB-SubCell"/>
</dbReference>
<protein>
    <submittedName>
        <fullName evidence="8">Competence protein ComEC</fullName>
    </submittedName>
</protein>
<organism evidence="8 9">
    <name type="scientific">[Clostridium] polysaccharolyticum</name>
    <dbReference type="NCBI Taxonomy" id="29364"/>
    <lineage>
        <taxon>Bacteria</taxon>
        <taxon>Bacillati</taxon>
        <taxon>Bacillota</taxon>
        <taxon>Clostridia</taxon>
        <taxon>Lachnospirales</taxon>
        <taxon>Lachnospiraceae</taxon>
    </lineage>
</organism>
<keyword evidence="4 6" id="KW-1133">Transmembrane helix</keyword>
<dbReference type="GO" id="GO:0030420">
    <property type="term" value="P:establishment of competence for transformation"/>
    <property type="evidence" value="ECO:0007669"/>
    <property type="project" value="InterPro"/>
</dbReference>
<evidence type="ECO:0000256" key="3">
    <source>
        <dbReference type="ARBA" id="ARBA00022692"/>
    </source>
</evidence>
<dbReference type="InterPro" id="IPR035681">
    <property type="entry name" value="ComA-like_MBL"/>
</dbReference>
<dbReference type="PANTHER" id="PTHR30619:SF7">
    <property type="entry name" value="BETA-LACTAMASE DOMAIN PROTEIN"/>
    <property type="match status" value="1"/>
</dbReference>
<gene>
    <name evidence="8" type="ORF">SAMN04487772_12225</name>
</gene>
<feature type="transmembrane region" description="Helical" evidence="6">
    <location>
        <begin position="494"/>
        <end position="511"/>
    </location>
</feature>
<dbReference type="STRING" id="29364.SAMN04487772_12225"/>
<sequence length="791" mass="89553">MVKRPSIWILCLFMLGIVCNKYICSVFDFIPIFFIISLICFLLFHYLKVKYAIQTDTFLLVLPIVFFLGFYLPDYNDQINHLSDSFLNCELYVKGTVKNVLEKASYQEIYLTDVRIQRDNKVSVLTELVVQEDSFVECLIGNHVLVKGIITEFDRATNPGQFDMKAYYKAKGICYRVWNGKIEKNEPSKIPMYKWIYNGKQSVSSTFNKALEKEDSEILHAMVLGEKSELTKEIKELYQKAGISHILAISGLHISMIGLFLFKLLKKMGLHHNFASIVCMVLVYLYGIMTGFSVSTNRAVVMMCLSLSACLVSRTYDSISAIAVSGLVILLQQPYQLFQSGFQLSFLAVFGAVWFYPVCRDYLNWLVPDYEKKMQRKEKSEYHSLGVFLNRVSRVFRSSLLASCCIQCLTLPVMLCSFYEVAVLAPILNLVIIPVSSILILLAVFIGIGGSIWLPIGKMLGLLVHGILVFYQVMCKKFAGIPGQVLLTGCPEKWQIVFFVFCVLLFVWHVQCKKKKEVGMLLLIGTVILCLNVPVNGLEVTVLDVGQGDGIVIQDRQGVTCMIDGGSTSVKGVGTYRILPFLKYSGIKELDYCFLTHMDEDHVNGIKEMIEISRKYGSVKINTLVLPSISMADEAYIEMVRLAKMTGIRVMYMERGQKIQTKDLSIKCLHPPYEFAVDDRNSASLVLELQYGSFRMLFTGDIDEIGEKSVLASGYFNGKEYDVLKVAHHGSKYSSCKEWLDATRPKMAIISCGKGNRYGHPHKELLDRLQKYKGEVRRTDVNGAICIKARR</sequence>
<keyword evidence="9" id="KW-1185">Reference proteome</keyword>
<dbReference type="NCBIfam" id="TIGR00361">
    <property type="entry name" value="ComEC_Rec2"/>
    <property type="match status" value="1"/>
</dbReference>
<keyword evidence="2" id="KW-1003">Cell membrane</keyword>
<evidence type="ECO:0000256" key="4">
    <source>
        <dbReference type="ARBA" id="ARBA00022989"/>
    </source>
</evidence>
<feature type="transmembrane region" description="Helical" evidence="6">
    <location>
        <begin position="274"/>
        <end position="294"/>
    </location>
</feature>
<dbReference type="EMBL" id="FOHN01000022">
    <property type="protein sequence ID" value="SET45522.1"/>
    <property type="molecule type" value="Genomic_DNA"/>
</dbReference>
<keyword evidence="3 6" id="KW-0812">Transmembrane</keyword>
<feature type="transmembrane region" description="Helical" evidence="6">
    <location>
        <begin position="53"/>
        <end position="72"/>
    </location>
</feature>
<accession>A0A1I0EK14</accession>
<name>A0A1I0EK14_9FIRM</name>
<dbReference type="SUPFAM" id="SSF56281">
    <property type="entry name" value="Metallo-hydrolase/oxidoreductase"/>
    <property type="match status" value="1"/>
</dbReference>
<dbReference type="Pfam" id="PF13567">
    <property type="entry name" value="DUF4131"/>
    <property type="match status" value="1"/>
</dbReference>
<dbReference type="InterPro" id="IPR052159">
    <property type="entry name" value="Competence_DNA_uptake"/>
</dbReference>
<evidence type="ECO:0000256" key="2">
    <source>
        <dbReference type="ARBA" id="ARBA00022475"/>
    </source>
</evidence>
<feature type="transmembrane region" description="Helical" evidence="6">
    <location>
        <begin position="518"/>
        <end position="535"/>
    </location>
</feature>
<feature type="transmembrane region" description="Helical" evidence="6">
    <location>
        <begin position="6"/>
        <end position="23"/>
    </location>
</feature>
<proteinExistence type="predicted"/>
<dbReference type="InterPro" id="IPR025405">
    <property type="entry name" value="DUF4131"/>
</dbReference>
<dbReference type="InterPro" id="IPR001279">
    <property type="entry name" value="Metallo-B-lactamas"/>
</dbReference>
<dbReference type="Pfam" id="PF00753">
    <property type="entry name" value="Lactamase_B"/>
    <property type="match status" value="1"/>
</dbReference>
<dbReference type="SMART" id="SM00849">
    <property type="entry name" value="Lactamase_B"/>
    <property type="match status" value="1"/>
</dbReference>
<feature type="transmembrane region" description="Helical" evidence="6">
    <location>
        <begin position="427"/>
        <end position="449"/>
    </location>
</feature>
<feature type="transmembrane region" description="Helical" evidence="6">
    <location>
        <begin position="400"/>
        <end position="421"/>
    </location>
</feature>
<dbReference type="InterPro" id="IPR004477">
    <property type="entry name" value="ComEC_N"/>
</dbReference>
<comment type="subcellular location">
    <subcellularLocation>
        <location evidence="1">Cell membrane</location>
        <topology evidence="1">Multi-pass membrane protein</topology>
    </subcellularLocation>
</comment>
<evidence type="ECO:0000259" key="7">
    <source>
        <dbReference type="SMART" id="SM00849"/>
    </source>
</evidence>
<evidence type="ECO:0000256" key="5">
    <source>
        <dbReference type="ARBA" id="ARBA00023136"/>
    </source>
</evidence>
<feature type="transmembrane region" description="Helical" evidence="6">
    <location>
        <begin position="242"/>
        <end position="262"/>
    </location>
</feature>
<dbReference type="CDD" id="cd07731">
    <property type="entry name" value="ComA-like_MBL-fold"/>
    <property type="match status" value="1"/>
</dbReference>
<dbReference type="AlphaFoldDB" id="A0A1I0EK14"/>